<organism evidence="2 3">
    <name type="scientific">Aphanomyces stellatus</name>
    <dbReference type="NCBI Taxonomy" id="120398"/>
    <lineage>
        <taxon>Eukaryota</taxon>
        <taxon>Sar</taxon>
        <taxon>Stramenopiles</taxon>
        <taxon>Oomycota</taxon>
        <taxon>Saprolegniomycetes</taxon>
        <taxon>Saprolegniales</taxon>
        <taxon>Verrucalvaceae</taxon>
        <taxon>Aphanomyces</taxon>
    </lineage>
</organism>
<dbReference type="AlphaFoldDB" id="A0A485K9W9"/>
<gene>
    <name evidence="2" type="primary">Aste57867_3538</name>
    <name evidence="1" type="ORF">As57867_003527</name>
    <name evidence="2" type="ORF">ASTE57867_3538</name>
</gene>
<evidence type="ECO:0000313" key="2">
    <source>
        <dbReference type="EMBL" id="VFT80701.1"/>
    </source>
</evidence>
<dbReference type="EMBL" id="CAADRA010000625">
    <property type="protein sequence ID" value="VFT80701.1"/>
    <property type="molecule type" value="Genomic_DNA"/>
</dbReference>
<proteinExistence type="predicted"/>
<evidence type="ECO:0000313" key="1">
    <source>
        <dbReference type="EMBL" id="KAF0715163.1"/>
    </source>
</evidence>
<protein>
    <submittedName>
        <fullName evidence="2">Aste57867_3538 protein</fullName>
    </submittedName>
</protein>
<name>A0A485K9W9_9STRA</name>
<reference evidence="2 3" key="1">
    <citation type="submission" date="2019-03" db="EMBL/GenBank/DDBJ databases">
        <authorList>
            <person name="Gaulin E."/>
            <person name="Dumas B."/>
        </authorList>
    </citation>
    <scope>NUCLEOTIDE SEQUENCE [LARGE SCALE GENOMIC DNA]</scope>
    <source>
        <strain evidence="2">CBS 568.67</strain>
    </source>
</reference>
<dbReference type="EMBL" id="VJMH01000625">
    <property type="protein sequence ID" value="KAF0715163.1"/>
    <property type="molecule type" value="Genomic_DNA"/>
</dbReference>
<sequence>MYSISSVEKNDAPVRKLNPTTEIWGKDLLKAHMAKLQHFAKRRASKPVEVPHWRLQAHEMVDCTLSSQFDSEEDVRVDPLTQAMANFVLVESNVYEGDPRLKMQGRNLVKQPRTPPNPACLCWQTNNRWEGPKCNDDECINAKNLIVCPTNCKMGMMYEPRLS</sequence>
<accession>A0A485K9W9</accession>
<evidence type="ECO:0000313" key="3">
    <source>
        <dbReference type="Proteomes" id="UP000332933"/>
    </source>
</evidence>
<dbReference type="Proteomes" id="UP000332933">
    <property type="component" value="Unassembled WGS sequence"/>
</dbReference>
<reference evidence="1" key="2">
    <citation type="submission" date="2019-06" db="EMBL/GenBank/DDBJ databases">
        <title>Genomics analysis of Aphanomyces spp. identifies a new class of oomycete effector associated with host adaptation.</title>
        <authorList>
            <person name="Gaulin E."/>
        </authorList>
    </citation>
    <scope>NUCLEOTIDE SEQUENCE</scope>
    <source>
        <strain evidence="1">CBS 578.67</strain>
    </source>
</reference>
<keyword evidence="3" id="KW-1185">Reference proteome</keyword>